<accession>A0ABU7Z5W0</accession>
<dbReference type="EMBL" id="JBAGLP010000116">
    <property type="protein sequence ID" value="MEG3614880.1"/>
    <property type="molecule type" value="Genomic_DNA"/>
</dbReference>
<dbReference type="Proteomes" id="UP001310387">
    <property type="component" value="Unassembled WGS sequence"/>
</dbReference>
<name>A0ABU7Z5W0_9MICO</name>
<keyword evidence="2" id="KW-1185">Reference proteome</keyword>
<comment type="caution">
    <text evidence="1">The sequence shown here is derived from an EMBL/GenBank/DDBJ whole genome shotgun (WGS) entry which is preliminary data.</text>
</comment>
<dbReference type="RefSeq" id="WP_332901606.1">
    <property type="nucleotide sequence ID" value="NZ_JBAGLP010000116.1"/>
</dbReference>
<protein>
    <recommendedName>
        <fullName evidence="3">Beta-ketoacyl synthase-like protein</fullName>
    </recommendedName>
</protein>
<sequence>MPARAVVLPATPLLVPGAAGTARPLGDLRAAVADALAAVRTPHGAVPQRWGVLAPGPRTAAGARRATLAAAGVHDRWLPGPPTGVTLPAAHVPASVALLVLADALGQDAAAGAHVVEVADDDPGAVRVGLRELAGVDALVVAGGSPADPAAGPTACTAAVAGVLAGLADRGGWSATTRTVAASGDHLPGAYDVVTWAD</sequence>
<evidence type="ECO:0000313" key="2">
    <source>
        <dbReference type="Proteomes" id="UP001310387"/>
    </source>
</evidence>
<reference evidence="1" key="2">
    <citation type="submission" date="2024-02" db="EMBL/GenBank/DDBJ databases">
        <authorList>
            <person name="Prathaban M."/>
            <person name="Mythili R."/>
            <person name="Sharmila Devi N."/>
            <person name="Sobanaa M."/>
            <person name="Prathiviraj R."/>
            <person name="Selvin J."/>
        </authorList>
    </citation>
    <scope>NUCLEOTIDE SEQUENCE</scope>
    <source>
        <strain evidence="1">MP1014</strain>
    </source>
</reference>
<evidence type="ECO:0000313" key="1">
    <source>
        <dbReference type="EMBL" id="MEG3614880.1"/>
    </source>
</evidence>
<gene>
    <name evidence="1" type="ORF">V5O49_07065</name>
</gene>
<evidence type="ECO:0008006" key="3">
    <source>
        <dbReference type="Google" id="ProtNLM"/>
    </source>
</evidence>
<reference evidence="1" key="1">
    <citation type="journal article" date="2024" name="Antonie Van Leeuwenhoek">
        <title>Isoptericola haloaureus sp. nov., a dimorphic actinobacterium isolated from mangrove sediments of southeast India, implicating biosaline agricultural significance through nitrogen fixation and salt tolerance genes.</title>
        <authorList>
            <person name="Prathaban M."/>
            <person name="Prathiviraj R."/>
            <person name="Ravichandran M."/>
            <person name="Natarajan S.D."/>
            <person name="Sobanaa M."/>
            <person name="Hari Krishna Kumar S."/>
            <person name="Chandrasekar V."/>
            <person name="Selvin J."/>
        </authorList>
    </citation>
    <scope>NUCLEOTIDE SEQUENCE</scope>
    <source>
        <strain evidence="1">MP1014</strain>
    </source>
</reference>
<organism evidence="1 2">
    <name type="scientific">Isoptericola haloaureus</name>
    <dbReference type="NCBI Taxonomy" id="1542902"/>
    <lineage>
        <taxon>Bacteria</taxon>
        <taxon>Bacillati</taxon>
        <taxon>Actinomycetota</taxon>
        <taxon>Actinomycetes</taxon>
        <taxon>Micrococcales</taxon>
        <taxon>Promicromonosporaceae</taxon>
        <taxon>Isoptericola</taxon>
    </lineage>
</organism>
<proteinExistence type="predicted"/>